<evidence type="ECO:0000256" key="2">
    <source>
        <dbReference type="SAM" id="MobiDB-lite"/>
    </source>
</evidence>
<sequence>MEETAAAAAPVPNAATPEPAGDAPSGDASADPAAVGDDEHDSKEVVLRRYFLQEWELVSAILRRIVAAGGDAEPADVHKIRSIMDKYQEEGQLLEPYLENIVLPLMSLVRSKTMELGTGTDELLDIIKPLCIIIYTLVTVCGYKSVIKFFPHQVSDLELGVALLEKCHTISSVTALRQESTGEMETKCVVLLWLYILVLIPFDISTVDTSIATADSVDGAEVVPLVTRILNICKDYLSSSGPMRRISGLLLARLLTRPDMAKAFSSFMEWANEMLLSVTDDFVDQFRSIGIVEALVSIFKIGNRRALYDTVSGAWNDCSVVMKTNVSARSPLLRKFLVKLAQRIALISLPPRSPSWRYKSISNSLGANLSSSTTGEAYSSESSEQVNIDQTDVCLLEDMDVPEIVEEIIDLLLTGLRDSDTIVRWSSAKGIGRITARLTPALSEEVISSILQLFSPGEGDGSWHGGCLALAELARRGLLLPSSFPDVIPVIIKALHYDVRRGPHSIGSHVRDAAAYVCWAFGRAYTNCDMKAVLEQLAPHLLTVACYDREVNCRRAASAAFQENVGRQGTFPHGIDIVNTTDYFALASRSNSYLNVAVSVAQYKKYLYPFADELLCNKITHWEKSLRELAAQALSLLVQYDMDYFGGHALEKLVPCTLSSDLCTRHGATLAAGEVALRLYQLGFTFSTDMQKALSGIVPAIEKARLYRGKGGEIMRSAVSRFISCISIAGISLNEKIKKSLLETLNDNLRHPNAQIQCAAVDALKHFIPTYLVSSGEKIANDIISKYLALLDDPNVAARRGAALALGILPYKFLILKWMPVMNKLCSSCTLEDKPDDPDAEARVNSVRGLISVCETLTAPFDQSSNSGDSVYAYIKDYVMRALFTALDDYAVDNRGDVGSWVREAAMDALERCTFILCRRDIAALRTAPASGHESELSVMEVNSSSSAHQLFDSGIAQDLVAGIAKQAVEKIDKIREIAIKTLQRILYHEEHLIPFIPHRELLEEIIPNSTDLEWAVPTVSYPRLVKLLQVSCYSKSVLSGLVISTGGLQESLKKASTSALVGYLEDSDINTNCEGKSREHLLSCDLLWVLQCYQKCDRVITPTLKTIEALFSKKVFLTREGYSEFYSGLVDSVGSELKGSKDFTKLCAGLSILGYISSQLDGTCTKAFTQLLTFLGHRYPKAAADQVYLVLLQNDDLIPSENMDKAQELLAETCWEGDLEEARRKRSQINKMAGFSVATSLKSENQETRITDARNIVTTDENKSYSSLVDFSGY</sequence>
<dbReference type="FunFam" id="1.25.10.10:FF:000457">
    <property type="entry name" value="Tubulin-folding cofactor D"/>
    <property type="match status" value="1"/>
</dbReference>
<protein>
    <recommendedName>
        <fullName evidence="7">Tubulin-specific chaperone D</fullName>
    </recommendedName>
</protein>
<evidence type="ECO:0000313" key="6">
    <source>
        <dbReference type="Proteomes" id="UP000823388"/>
    </source>
</evidence>
<dbReference type="GO" id="GO:0007023">
    <property type="term" value="P:post-chaperonin tubulin folding pathway"/>
    <property type="evidence" value="ECO:0007669"/>
    <property type="project" value="InterPro"/>
</dbReference>
<feature type="region of interest" description="Disordered" evidence="2">
    <location>
        <begin position="1"/>
        <end position="40"/>
    </location>
</feature>
<evidence type="ECO:0000313" key="5">
    <source>
        <dbReference type="EMBL" id="KAG2547958.1"/>
    </source>
</evidence>
<dbReference type="Pfam" id="PF25767">
    <property type="entry name" value="ARM_TBCD_2nd"/>
    <property type="match status" value="1"/>
</dbReference>
<gene>
    <name evidence="5" type="ORF">PVAP13_9KG142400</name>
</gene>
<organism evidence="5 6">
    <name type="scientific">Panicum virgatum</name>
    <name type="common">Blackwell switchgrass</name>
    <dbReference type="NCBI Taxonomy" id="38727"/>
    <lineage>
        <taxon>Eukaryota</taxon>
        <taxon>Viridiplantae</taxon>
        <taxon>Streptophyta</taxon>
        <taxon>Embryophyta</taxon>
        <taxon>Tracheophyta</taxon>
        <taxon>Spermatophyta</taxon>
        <taxon>Magnoliopsida</taxon>
        <taxon>Liliopsida</taxon>
        <taxon>Poales</taxon>
        <taxon>Poaceae</taxon>
        <taxon>PACMAD clade</taxon>
        <taxon>Panicoideae</taxon>
        <taxon>Panicodae</taxon>
        <taxon>Paniceae</taxon>
        <taxon>Panicinae</taxon>
        <taxon>Panicum</taxon>
        <taxon>Panicum sect. Hiantes</taxon>
    </lineage>
</organism>
<dbReference type="AlphaFoldDB" id="A0A8T0NGF4"/>
<dbReference type="InterPro" id="IPR058033">
    <property type="entry name" value="ARM_TBCD_2nd"/>
</dbReference>
<dbReference type="InterPro" id="IPR011989">
    <property type="entry name" value="ARM-like"/>
</dbReference>
<dbReference type="GO" id="GO:0048487">
    <property type="term" value="F:beta-tubulin binding"/>
    <property type="evidence" value="ECO:0007669"/>
    <property type="project" value="InterPro"/>
</dbReference>
<accession>A0A8T0NGF4</accession>
<dbReference type="PANTHER" id="PTHR12658">
    <property type="entry name" value="BETA-TUBULIN COFACTOR D"/>
    <property type="match status" value="1"/>
</dbReference>
<feature type="domain" description="Tubulin-folding cofactor D ARM repeats" evidence="4">
    <location>
        <begin position="332"/>
        <end position="575"/>
    </location>
</feature>
<evidence type="ECO:0000256" key="1">
    <source>
        <dbReference type="ARBA" id="ARBA00023186"/>
    </source>
</evidence>
<comment type="caution">
    <text evidence="5">The sequence shown here is derived from an EMBL/GenBank/DDBJ whole genome shotgun (WGS) entry which is preliminary data.</text>
</comment>
<dbReference type="Proteomes" id="UP000823388">
    <property type="component" value="Chromosome 9K"/>
</dbReference>
<dbReference type="PANTHER" id="PTHR12658:SF0">
    <property type="entry name" value="TUBULIN-SPECIFIC CHAPERONE D"/>
    <property type="match status" value="1"/>
</dbReference>
<reference evidence="5" key="1">
    <citation type="submission" date="2020-05" db="EMBL/GenBank/DDBJ databases">
        <title>WGS assembly of Panicum virgatum.</title>
        <authorList>
            <person name="Lovell J.T."/>
            <person name="Jenkins J."/>
            <person name="Shu S."/>
            <person name="Juenger T.E."/>
            <person name="Schmutz J."/>
        </authorList>
    </citation>
    <scope>NUCLEOTIDE SEQUENCE</scope>
    <source>
        <strain evidence="5">AP13</strain>
    </source>
</reference>
<dbReference type="Pfam" id="PF23579">
    <property type="entry name" value="ARM_TBCD"/>
    <property type="match status" value="1"/>
</dbReference>
<dbReference type="InterPro" id="IPR033162">
    <property type="entry name" value="TBCD"/>
</dbReference>
<dbReference type="GO" id="GO:0005096">
    <property type="term" value="F:GTPase activator activity"/>
    <property type="evidence" value="ECO:0007669"/>
    <property type="project" value="InterPro"/>
</dbReference>
<name>A0A8T0NGF4_PANVG</name>
<dbReference type="SUPFAM" id="SSF48371">
    <property type="entry name" value="ARM repeat"/>
    <property type="match status" value="1"/>
</dbReference>
<evidence type="ECO:0000259" key="3">
    <source>
        <dbReference type="Pfam" id="PF12612"/>
    </source>
</evidence>
<dbReference type="InterPro" id="IPR022577">
    <property type="entry name" value="TBCD_C"/>
</dbReference>
<keyword evidence="6" id="KW-1185">Reference proteome</keyword>
<feature type="domain" description="Tubulin-folding cofactor D C-terminal" evidence="3">
    <location>
        <begin position="958"/>
        <end position="1146"/>
    </location>
</feature>
<dbReference type="GO" id="GO:0000226">
    <property type="term" value="P:microtubule cytoskeleton organization"/>
    <property type="evidence" value="ECO:0007669"/>
    <property type="project" value="TreeGrafter"/>
</dbReference>
<dbReference type="InterPro" id="IPR016024">
    <property type="entry name" value="ARM-type_fold"/>
</dbReference>
<dbReference type="GO" id="GO:0007021">
    <property type="term" value="P:tubulin complex assembly"/>
    <property type="evidence" value="ECO:0007669"/>
    <property type="project" value="InterPro"/>
</dbReference>
<feature type="compositionally biased region" description="Low complexity" evidence="2">
    <location>
        <begin position="1"/>
        <end position="35"/>
    </location>
</feature>
<evidence type="ECO:0000259" key="4">
    <source>
        <dbReference type="Pfam" id="PF25767"/>
    </source>
</evidence>
<dbReference type="Gene3D" id="1.25.10.10">
    <property type="entry name" value="Leucine-rich Repeat Variant"/>
    <property type="match status" value="2"/>
</dbReference>
<dbReference type="EMBL" id="CM029053">
    <property type="protein sequence ID" value="KAG2547958.1"/>
    <property type="molecule type" value="Genomic_DNA"/>
</dbReference>
<dbReference type="Pfam" id="PF12612">
    <property type="entry name" value="TFCD_C"/>
    <property type="match status" value="1"/>
</dbReference>
<proteinExistence type="predicted"/>
<evidence type="ECO:0008006" key="7">
    <source>
        <dbReference type="Google" id="ProtNLM"/>
    </source>
</evidence>
<keyword evidence="1" id="KW-0143">Chaperone</keyword>